<proteinExistence type="inferred from homology"/>
<dbReference type="InterPro" id="IPR036249">
    <property type="entry name" value="Thioredoxin-like_sf"/>
</dbReference>
<evidence type="ECO:0000256" key="1">
    <source>
        <dbReference type="ARBA" id="ARBA00008987"/>
    </source>
</evidence>
<dbReference type="STRING" id="1890364.A0A2P6NIG9"/>
<evidence type="ECO:0000313" key="7">
    <source>
        <dbReference type="EMBL" id="PRP83744.1"/>
    </source>
</evidence>
<keyword evidence="2" id="KW-0813">Transport</keyword>
<dbReference type="CDD" id="cd02947">
    <property type="entry name" value="TRX_family"/>
    <property type="match status" value="1"/>
</dbReference>
<dbReference type="Proteomes" id="UP000241769">
    <property type="component" value="Unassembled WGS sequence"/>
</dbReference>
<dbReference type="PANTHER" id="PTHR43601">
    <property type="entry name" value="THIOREDOXIN, MITOCHONDRIAL"/>
    <property type="match status" value="1"/>
</dbReference>
<dbReference type="InParanoid" id="A0A2P6NIG9"/>
<dbReference type="FunFam" id="3.40.30.10:FF:000001">
    <property type="entry name" value="Thioredoxin"/>
    <property type="match status" value="1"/>
</dbReference>
<accession>A0A2P6NIG9</accession>
<protein>
    <submittedName>
        <fullName evidence="7">Thioredoxin, mitochondrial-like</fullName>
    </submittedName>
</protein>
<dbReference type="SUPFAM" id="SSF52833">
    <property type="entry name" value="Thioredoxin-like"/>
    <property type="match status" value="1"/>
</dbReference>
<organism evidence="7 8">
    <name type="scientific">Planoprotostelium fungivorum</name>
    <dbReference type="NCBI Taxonomy" id="1890364"/>
    <lineage>
        <taxon>Eukaryota</taxon>
        <taxon>Amoebozoa</taxon>
        <taxon>Evosea</taxon>
        <taxon>Variosea</taxon>
        <taxon>Cavosteliida</taxon>
        <taxon>Cavosteliaceae</taxon>
        <taxon>Planoprotostelium</taxon>
    </lineage>
</organism>
<keyword evidence="5" id="KW-0676">Redox-active center</keyword>
<dbReference type="InterPro" id="IPR013766">
    <property type="entry name" value="Thioredoxin_domain"/>
</dbReference>
<dbReference type="Pfam" id="PF00085">
    <property type="entry name" value="Thioredoxin"/>
    <property type="match status" value="1"/>
</dbReference>
<dbReference type="GO" id="GO:0005739">
    <property type="term" value="C:mitochondrion"/>
    <property type="evidence" value="ECO:0007669"/>
    <property type="project" value="TreeGrafter"/>
</dbReference>
<feature type="domain" description="Thioredoxin" evidence="6">
    <location>
        <begin position="51"/>
        <end position="173"/>
    </location>
</feature>
<dbReference type="PROSITE" id="PS51352">
    <property type="entry name" value="THIOREDOXIN_2"/>
    <property type="match status" value="1"/>
</dbReference>
<keyword evidence="3" id="KW-0249">Electron transport</keyword>
<dbReference type="GO" id="GO:0045454">
    <property type="term" value="P:cell redox homeostasis"/>
    <property type="evidence" value="ECO:0007669"/>
    <property type="project" value="TreeGrafter"/>
</dbReference>
<sequence length="179" mass="19927">MLRHSVRDAIKTSQFKSCKANNVATKTLQPSLNLNLTRLNARQTNFSRRYTTTGETAATKASPTQQEGVFKVDETNWVEIVEHAKTPILVDFKAEWCGPCKVLGPRLQKLVAERQGSIQLAVVDIDENPRLTDKYNVTAVPTVHAFHHGAVVDSFMGALNEDALKEFVDKIQNHGNKQA</sequence>
<evidence type="ECO:0000313" key="8">
    <source>
        <dbReference type="Proteomes" id="UP000241769"/>
    </source>
</evidence>
<keyword evidence="4" id="KW-1015">Disulfide bond</keyword>
<evidence type="ECO:0000256" key="4">
    <source>
        <dbReference type="ARBA" id="ARBA00023157"/>
    </source>
</evidence>
<gene>
    <name evidence="7" type="ORF">PROFUN_09076</name>
</gene>
<evidence type="ECO:0000256" key="3">
    <source>
        <dbReference type="ARBA" id="ARBA00022982"/>
    </source>
</evidence>
<keyword evidence="8" id="KW-1185">Reference proteome</keyword>
<dbReference type="PANTHER" id="PTHR43601:SF3">
    <property type="entry name" value="THIOREDOXIN, MITOCHONDRIAL"/>
    <property type="match status" value="1"/>
</dbReference>
<evidence type="ECO:0000256" key="2">
    <source>
        <dbReference type="ARBA" id="ARBA00022448"/>
    </source>
</evidence>
<dbReference type="Gene3D" id="3.40.30.10">
    <property type="entry name" value="Glutaredoxin"/>
    <property type="match status" value="1"/>
</dbReference>
<dbReference type="OrthoDB" id="25146at2759"/>
<name>A0A2P6NIG9_9EUKA</name>
<dbReference type="AlphaFoldDB" id="A0A2P6NIG9"/>
<dbReference type="PRINTS" id="PR00421">
    <property type="entry name" value="THIOREDOXIN"/>
</dbReference>
<comment type="caution">
    <text evidence="7">The sequence shown here is derived from an EMBL/GenBank/DDBJ whole genome shotgun (WGS) entry which is preliminary data.</text>
</comment>
<dbReference type="FunCoup" id="A0A2P6NIG9">
    <property type="interactions" value="99"/>
</dbReference>
<evidence type="ECO:0000256" key="5">
    <source>
        <dbReference type="ARBA" id="ARBA00023284"/>
    </source>
</evidence>
<dbReference type="EMBL" id="MDYQ01000077">
    <property type="protein sequence ID" value="PRP83744.1"/>
    <property type="molecule type" value="Genomic_DNA"/>
</dbReference>
<evidence type="ECO:0000259" key="6">
    <source>
        <dbReference type="PROSITE" id="PS51352"/>
    </source>
</evidence>
<comment type="similarity">
    <text evidence="1">Belongs to the thioredoxin family.</text>
</comment>
<reference evidence="7 8" key="1">
    <citation type="journal article" date="2018" name="Genome Biol. Evol.">
        <title>Multiple Roots of Fruiting Body Formation in Amoebozoa.</title>
        <authorList>
            <person name="Hillmann F."/>
            <person name="Forbes G."/>
            <person name="Novohradska S."/>
            <person name="Ferling I."/>
            <person name="Riege K."/>
            <person name="Groth M."/>
            <person name="Westermann M."/>
            <person name="Marz M."/>
            <person name="Spaller T."/>
            <person name="Winckler T."/>
            <person name="Schaap P."/>
            <person name="Glockner G."/>
        </authorList>
    </citation>
    <scope>NUCLEOTIDE SEQUENCE [LARGE SCALE GENOMIC DNA]</scope>
    <source>
        <strain evidence="7 8">Jena</strain>
    </source>
</reference>